<gene>
    <name evidence="6" type="ORF">SAMN02745126_00379</name>
</gene>
<keyword evidence="3" id="KW-0862">Zinc</keyword>
<dbReference type="STRING" id="225324.SAMN02745126_00379"/>
<dbReference type="PROSITE" id="PS51891">
    <property type="entry name" value="CENP_V_GFA"/>
    <property type="match status" value="1"/>
</dbReference>
<comment type="similarity">
    <text evidence="1">Belongs to the Gfa family.</text>
</comment>
<evidence type="ECO:0000256" key="3">
    <source>
        <dbReference type="ARBA" id="ARBA00022833"/>
    </source>
</evidence>
<dbReference type="SUPFAM" id="SSF51316">
    <property type="entry name" value="Mss4-like"/>
    <property type="match status" value="1"/>
</dbReference>
<keyword evidence="2" id="KW-0479">Metal-binding</keyword>
<dbReference type="InterPro" id="IPR006913">
    <property type="entry name" value="CENP-V/GFA"/>
</dbReference>
<dbReference type="EMBL" id="FUWJ01000001">
    <property type="protein sequence ID" value="SJZ32732.1"/>
    <property type="molecule type" value="Genomic_DNA"/>
</dbReference>
<dbReference type="Gene3D" id="3.90.1590.10">
    <property type="entry name" value="glutathione-dependent formaldehyde- activating enzyme (gfa)"/>
    <property type="match status" value="1"/>
</dbReference>
<keyword evidence="4" id="KW-0456">Lyase</keyword>
<name>A0A1T4JRB4_9HYPH</name>
<keyword evidence="7" id="KW-1185">Reference proteome</keyword>
<dbReference type="PANTHER" id="PTHR33337">
    <property type="entry name" value="GFA DOMAIN-CONTAINING PROTEIN"/>
    <property type="match status" value="1"/>
</dbReference>
<dbReference type="InterPro" id="IPR011057">
    <property type="entry name" value="Mss4-like_sf"/>
</dbReference>
<evidence type="ECO:0000256" key="2">
    <source>
        <dbReference type="ARBA" id="ARBA00022723"/>
    </source>
</evidence>
<evidence type="ECO:0000313" key="7">
    <source>
        <dbReference type="Proteomes" id="UP000190092"/>
    </source>
</evidence>
<proteinExistence type="inferred from homology"/>
<evidence type="ECO:0000256" key="4">
    <source>
        <dbReference type="ARBA" id="ARBA00023239"/>
    </source>
</evidence>
<protein>
    <submittedName>
        <fullName evidence="6">Uncharacterized conserved protein</fullName>
    </submittedName>
</protein>
<dbReference type="AlphaFoldDB" id="A0A1T4JRB4"/>
<dbReference type="RefSeq" id="WP_218190909.1">
    <property type="nucleotide sequence ID" value="NZ_FUWJ01000001.1"/>
</dbReference>
<evidence type="ECO:0000256" key="1">
    <source>
        <dbReference type="ARBA" id="ARBA00005495"/>
    </source>
</evidence>
<dbReference type="Pfam" id="PF04828">
    <property type="entry name" value="GFA"/>
    <property type="match status" value="1"/>
</dbReference>
<evidence type="ECO:0000259" key="5">
    <source>
        <dbReference type="PROSITE" id="PS51891"/>
    </source>
</evidence>
<dbReference type="GO" id="GO:0046872">
    <property type="term" value="F:metal ion binding"/>
    <property type="evidence" value="ECO:0007669"/>
    <property type="project" value="UniProtKB-KW"/>
</dbReference>
<sequence length="131" mass="14515">MLTGKCLCGAVAYEAEAPIERIIHCHCETCRKTHGAAFSSVAAVPRDHFRWTRGSDLLNAFESSPGKFRCFCSKCGSHLMAERVGQPVVLLRLGCLDSPVRDLAQVHIWRSDSASWYDPKQIWPELPTGLG</sequence>
<feature type="domain" description="CENP-V/GFA" evidence="5">
    <location>
        <begin position="2"/>
        <end position="118"/>
    </location>
</feature>
<dbReference type="GO" id="GO:0016846">
    <property type="term" value="F:carbon-sulfur lyase activity"/>
    <property type="evidence" value="ECO:0007669"/>
    <property type="project" value="InterPro"/>
</dbReference>
<reference evidence="7" key="1">
    <citation type="submission" date="2017-02" db="EMBL/GenBank/DDBJ databases">
        <authorList>
            <person name="Varghese N."/>
            <person name="Submissions S."/>
        </authorList>
    </citation>
    <scope>NUCLEOTIDE SEQUENCE [LARGE SCALE GENOMIC DNA]</scope>
    <source>
        <strain evidence="7">ATCC 27094</strain>
    </source>
</reference>
<dbReference type="Proteomes" id="UP000190092">
    <property type="component" value="Unassembled WGS sequence"/>
</dbReference>
<accession>A0A1T4JRB4</accession>
<dbReference type="PANTHER" id="PTHR33337:SF40">
    <property type="entry name" value="CENP-V_GFA DOMAIN-CONTAINING PROTEIN-RELATED"/>
    <property type="match status" value="1"/>
</dbReference>
<evidence type="ECO:0000313" key="6">
    <source>
        <dbReference type="EMBL" id="SJZ32732.1"/>
    </source>
</evidence>
<organism evidence="6 7">
    <name type="scientific">Enhydrobacter aerosaccus</name>
    <dbReference type="NCBI Taxonomy" id="225324"/>
    <lineage>
        <taxon>Bacteria</taxon>
        <taxon>Pseudomonadati</taxon>
        <taxon>Pseudomonadota</taxon>
        <taxon>Alphaproteobacteria</taxon>
        <taxon>Hyphomicrobiales</taxon>
        <taxon>Enhydrobacter</taxon>
    </lineage>
</organism>